<protein>
    <submittedName>
        <fullName evidence="1">Uncharacterized protein</fullName>
    </submittedName>
</protein>
<evidence type="ECO:0000313" key="2">
    <source>
        <dbReference type="Proteomes" id="UP000799754"/>
    </source>
</evidence>
<comment type="caution">
    <text evidence="1">The sequence shown here is derived from an EMBL/GenBank/DDBJ whole genome shotgun (WGS) entry which is preliminary data.</text>
</comment>
<organism evidence="1 2">
    <name type="scientific">Macroventuria anomochaeta</name>
    <dbReference type="NCBI Taxonomy" id="301207"/>
    <lineage>
        <taxon>Eukaryota</taxon>
        <taxon>Fungi</taxon>
        <taxon>Dikarya</taxon>
        <taxon>Ascomycota</taxon>
        <taxon>Pezizomycotina</taxon>
        <taxon>Dothideomycetes</taxon>
        <taxon>Pleosporomycetidae</taxon>
        <taxon>Pleosporales</taxon>
        <taxon>Pleosporineae</taxon>
        <taxon>Didymellaceae</taxon>
        <taxon>Macroventuria</taxon>
    </lineage>
</organism>
<evidence type="ECO:0000313" key="1">
    <source>
        <dbReference type="EMBL" id="KAF2626079.1"/>
    </source>
</evidence>
<gene>
    <name evidence="1" type="ORF">BU25DRAFT_472254</name>
</gene>
<dbReference type="EMBL" id="MU006722">
    <property type="protein sequence ID" value="KAF2626079.1"/>
    <property type="molecule type" value="Genomic_DNA"/>
</dbReference>
<reference evidence="1" key="1">
    <citation type="journal article" date="2020" name="Stud. Mycol.">
        <title>101 Dothideomycetes genomes: a test case for predicting lifestyles and emergence of pathogens.</title>
        <authorList>
            <person name="Haridas S."/>
            <person name="Albert R."/>
            <person name="Binder M."/>
            <person name="Bloem J."/>
            <person name="Labutti K."/>
            <person name="Salamov A."/>
            <person name="Andreopoulos B."/>
            <person name="Baker S."/>
            <person name="Barry K."/>
            <person name="Bills G."/>
            <person name="Bluhm B."/>
            <person name="Cannon C."/>
            <person name="Castanera R."/>
            <person name="Culley D."/>
            <person name="Daum C."/>
            <person name="Ezra D."/>
            <person name="Gonzalez J."/>
            <person name="Henrissat B."/>
            <person name="Kuo A."/>
            <person name="Liang C."/>
            <person name="Lipzen A."/>
            <person name="Lutzoni F."/>
            <person name="Magnuson J."/>
            <person name="Mondo S."/>
            <person name="Nolan M."/>
            <person name="Ohm R."/>
            <person name="Pangilinan J."/>
            <person name="Park H.-J."/>
            <person name="Ramirez L."/>
            <person name="Alfaro M."/>
            <person name="Sun H."/>
            <person name="Tritt A."/>
            <person name="Yoshinaga Y."/>
            <person name="Zwiers L.-H."/>
            <person name="Turgeon B."/>
            <person name="Goodwin S."/>
            <person name="Spatafora J."/>
            <person name="Crous P."/>
            <person name="Grigoriev I."/>
        </authorList>
    </citation>
    <scope>NUCLEOTIDE SEQUENCE</scope>
    <source>
        <strain evidence="1">CBS 525.71</strain>
    </source>
</reference>
<sequence length="309" mass="33207">MACTLWPEAASLVIAPINFSASPNYEPKGLLLSPNMPESTIQSDDNGGFALVSAPDGYVAHLGGVINADGDASPVHLDIVEAVKYKWDSKKNNTIGNATKHITQFIRELLFTLNLPLFLTSTARRSETGSFSLAPTSSGYITDAIAAVIEMTSLCEATAHAPPKTPKMAFSLSFLPEKNIENAVEDEDFVLVGARYDREAITGEIISAEPVEDEPVEDEPGVPSPATAREIIKVMAQPELINHCAKVLFSHSEMGPADRRAVYDARKRIMYASSVYPPTCSGASLVSSRSVSTTETGSITTRKRSTSKI</sequence>
<accession>A0ACB6RYR6</accession>
<dbReference type="Proteomes" id="UP000799754">
    <property type="component" value="Unassembled WGS sequence"/>
</dbReference>
<name>A0ACB6RYR6_9PLEO</name>
<keyword evidence="2" id="KW-1185">Reference proteome</keyword>
<proteinExistence type="predicted"/>